<dbReference type="EMBL" id="KZ084088">
    <property type="protein sequence ID" value="OSD07501.1"/>
    <property type="molecule type" value="Genomic_DNA"/>
</dbReference>
<evidence type="ECO:0000313" key="3">
    <source>
        <dbReference type="Proteomes" id="UP000193067"/>
    </source>
</evidence>
<protein>
    <recommendedName>
        <fullName evidence="4">Secreted protein</fullName>
    </recommendedName>
</protein>
<evidence type="ECO:0000313" key="2">
    <source>
        <dbReference type="EMBL" id="OSD07501.1"/>
    </source>
</evidence>
<keyword evidence="3" id="KW-1185">Reference proteome</keyword>
<evidence type="ECO:0008006" key="4">
    <source>
        <dbReference type="Google" id="ProtNLM"/>
    </source>
</evidence>
<feature type="chain" id="PRO_5012260169" description="Secreted protein" evidence="1">
    <location>
        <begin position="24"/>
        <end position="123"/>
    </location>
</feature>
<gene>
    <name evidence="2" type="ORF">PYCCODRAFT_619978</name>
</gene>
<accession>A0A1Y2J4Y3</accession>
<organism evidence="2 3">
    <name type="scientific">Trametes coccinea (strain BRFM310)</name>
    <name type="common">Pycnoporus coccineus</name>
    <dbReference type="NCBI Taxonomy" id="1353009"/>
    <lineage>
        <taxon>Eukaryota</taxon>
        <taxon>Fungi</taxon>
        <taxon>Dikarya</taxon>
        <taxon>Basidiomycota</taxon>
        <taxon>Agaricomycotina</taxon>
        <taxon>Agaricomycetes</taxon>
        <taxon>Polyporales</taxon>
        <taxon>Polyporaceae</taxon>
        <taxon>Trametes</taxon>
    </lineage>
</organism>
<keyword evidence="1" id="KW-0732">Signal</keyword>
<dbReference type="Proteomes" id="UP000193067">
    <property type="component" value="Unassembled WGS sequence"/>
</dbReference>
<name>A0A1Y2J4Y3_TRAC3</name>
<evidence type="ECO:0000256" key="1">
    <source>
        <dbReference type="SAM" id="SignalP"/>
    </source>
</evidence>
<reference evidence="2 3" key="1">
    <citation type="journal article" date="2015" name="Biotechnol. Biofuels">
        <title>Enhanced degradation of softwood versus hardwood by the white-rot fungus Pycnoporus coccineus.</title>
        <authorList>
            <person name="Couturier M."/>
            <person name="Navarro D."/>
            <person name="Chevret D."/>
            <person name="Henrissat B."/>
            <person name="Piumi F."/>
            <person name="Ruiz-Duenas F.J."/>
            <person name="Martinez A.T."/>
            <person name="Grigoriev I.V."/>
            <person name="Riley R."/>
            <person name="Lipzen A."/>
            <person name="Berrin J.G."/>
            <person name="Master E.R."/>
            <person name="Rosso M.N."/>
        </authorList>
    </citation>
    <scope>NUCLEOTIDE SEQUENCE [LARGE SCALE GENOMIC DNA]</scope>
    <source>
        <strain evidence="2 3">BRFM310</strain>
    </source>
</reference>
<feature type="signal peptide" evidence="1">
    <location>
        <begin position="1"/>
        <end position="23"/>
    </location>
</feature>
<dbReference type="AlphaFoldDB" id="A0A1Y2J4Y3"/>
<sequence>MACLKSKPLLLRLSSTLIDLIFAFRSLPRLEQPYACCVSPGTEESLQRSAARGLDVRPQWATQMWSHERWPLATVFSRRRVAATYAVAPRQMPICIRISSVPQLTAVWRIGGSPVQWDGGGLS</sequence>
<proteinExistence type="predicted"/>